<keyword evidence="3" id="KW-1185">Reference proteome</keyword>
<dbReference type="EMBL" id="CAJNJA010056219">
    <property type="protein sequence ID" value="CAE7857937.1"/>
    <property type="molecule type" value="Genomic_DNA"/>
</dbReference>
<evidence type="ECO:0000313" key="2">
    <source>
        <dbReference type="EMBL" id="CAE7857937.1"/>
    </source>
</evidence>
<accession>A0A813A8U7</accession>
<proteinExistence type="predicted"/>
<gene>
    <name evidence="2" type="ORF">SNEC2469_LOCUS27034</name>
</gene>
<dbReference type="Proteomes" id="UP000601435">
    <property type="component" value="Unassembled WGS sequence"/>
</dbReference>
<sequence>MQFQMDPGLVSLQYVEGLGWCLLADVKPLHDLRMERCCLQLASPSAPQLLYIRRDADIFGLWSPVIGPAPGPVVTPHQEVPAVLANVCDQGSALFTPVVCSSVLDNLCNYFSADWRDGMNSGFHRYPYWGMSTVEDLVTALRLWHDIAACSSTCRAWHAALKPFANPNDLCRRALRLTLLAPATSGLRSSSVRDAVDLVAMFAQIWWHGRCIVDMPSFQLRAWPVLVSSVELQSELREEEDDDLFDGPVGTLLNHHAPQMMDFAKKILPLPLAWKTIPRTLGVHSMSAQRFAICELTESDSTKDQSSAAAVQVDEEGNIQLLALDGARLLPIADETLSSVMGLQYVASTSGLHTRRVRPVPAGAPCGTPYCSRDERDCPFCRDRLQGRLGASQLGGRFRLNFLAASRVIILEICFEVPSFFATSKDSDLLDQLRQLLPWNVEGSDNEEVESSAAYATDEDEDEDDDAAEEEEEEEEAEPEAMAGETPSAGGEMPESQQ</sequence>
<feature type="region of interest" description="Disordered" evidence="1">
    <location>
        <begin position="441"/>
        <end position="498"/>
    </location>
</feature>
<name>A0A813A8U7_9DINO</name>
<protein>
    <submittedName>
        <fullName evidence="2">Uncharacterized protein</fullName>
    </submittedName>
</protein>
<evidence type="ECO:0000256" key="1">
    <source>
        <dbReference type="SAM" id="MobiDB-lite"/>
    </source>
</evidence>
<comment type="caution">
    <text evidence="2">The sequence shown here is derived from an EMBL/GenBank/DDBJ whole genome shotgun (WGS) entry which is preliminary data.</text>
</comment>
<feature type="compositionally biased region" description="Acidic residues" evidence="1">
    <location>
        <begin position="457"/>
        <end position="479"/>
    </location>
</feature>
<evidence type="ECO:0000313" key="3">
    <source>
        <dbReference type="Proteomes" id="UP000601435"/>
    </source>
</evidence>
<dbReference type="OrthoDB" id="10330648at2759"/>
<reference evidence="2" key="1">
    <citation type="submission" date="2021-02" db="EMBL/GenBank/DDBJ databases">
        <authorList>
            <person name="Dougan E. K."/>
            <person name="Rhodes N."/>
            <person name="Thang M."/>
            <person name="Chan C."/>
        </authorList>
    </citation>
    <scope>NUCLEOTIDE SEQUENCE</scope>
</reference>
<dbReference type="AlphaFoldDB" id="A0A813A8U7"/>
<organism evidence="2 3">
    <name type="scientific">Symbiodinium necroappetens</name>
    <dbReference type="NCBI Taxonomy" id="1628268"/>
    <lineage>
        <taxon>Eukaryota</taxon>
        <taxon>Sar</taxon>
        <taxon>Alveolata</taxon>
        <taxon>Dinophyceae</taxon>
        <taxon>Suessiales</taxon>
        <taxon>Symbiodiniaceae</taxon>
        <taxon>Symbiodinium</taxon>
    </lineage>
</organism>